<dbReference type="AlphaFoldDB" id="A0A3B4CL48"/>
<name>A0A3B4CL48_PYGNA</name>
<dbReference type="InterPro" id="IPR035974">
    <property type="entry name" value="Rap/Ran-GAP_sf"/>
</dbReference>
<feature type="domain" description="CNH" evidence="6">
    <location>
        <begin position="470"/>
        <end position="784"/>
    </location>
</feature>
<evidence type="ECO:0000313" key="7">
    <source>
        <dbReference type="Ensembl" id="ENSPNAP00000012075.2"/>
    </source>
</evidence>
<keyword evidence="8" id="KW-1185">Reference proteome</keyword>
<dbReference type="GO" id="GO:0051056">
    <property type="term" value="P:regulation of small GTPase mediated signal transduction"/>
    <property type="evidence" value="ECO:0007669"/>
    <property type="project" value="InterPro"/>
</dbReference>
<dbReference type="GO" id="GO:0005096">
    <property type="term" value="F:GTPase activator activity"/>
    <property type="evidence" value="ECO:0007669"/>
    <property type="project" value="UniProtKB-KW"/>
</dbReference>
<evidence type="ECO:0000256" key="2">
    <source>
        <dbReference type="ARBA" id="ARBA00060925"/>
    </source>
</evidence>
<reference evidence="7 8" key="1">
    <citation type="submission" date="2020-10" db="EMBL/GenBank/DDBJ databases">
        <title>Pygocentrus nattereri (red-bellied piranha) genome, fPygNat1, primary haplotype.</title>
        <authorList>
            <person name="Myers G."/>
            <person name="Meyer A."/>
            <person name="Karagic N."/>
            <person name="Pippel M."/>
            <person name="Winkler S."/>
            <person name="Tracey A."/>
            <person name="Wood J."/>
            <person name="Formenti G."/>
            <person name="Howe K."/>
            <person name="Fedrigo O."/>
            <person name="Jarvis E.D."/>
        </authorList>
    </citation>
    <scope>NUCLEOTIDE SEQUENCE [LARGE SCALE GENOMIC DNA]</scope>
</reference>
<dbReference type="SMART" id="SM00036">
    <property type="entry name" value="CNH"/>
    <property type="match status" value="1"/>
</dbReference>
<dbReference type="Gene3D" id="3.40.50.11210">
    <property type="entry name" value="Rap/Ran-GAP"/>
    <property type="match status" value="1"/>
</dbReference>
<dbReference type="Pfam" id="PF02145">
    <property type="entry name" value="Rap_GAP"/>
    <property type="match status" value="1"/>
</dbReference>
<dbReference type="InterPro" id="IPR050989">
    <property type="entry name" value="Rap1_Ran_GAP"/>
</dbReference>
<feature type="compositionally biased region" description="Low complexity" evidence="4">
    <location>
        <begin position="795"/>
        <end position="807"/>
    </location>
</feature>
<organism evidence="7 8">
    <name type="scientific">Pygocentrus nattereri</name>
    <name type="common">Red-bellied piranha</name>
    <dbReference type="NCBI Taxonomy" id="42514"/>
    <lineage>
        <taxon>Eukaryota</taxon>
        <taxon>Metazoa</taxon>
        <taxon>Chordata</taxon>
        <taxon>Craniata</taxon>
        <taxon>Vertebrata</taxon>
        <taxon>Euteleostomi</taxon>
        <taxon>Actinopterygii</taxon>
        <taxon>Neopterygii</taxon>
        <taxon>Teleostei</taxon>
        <taxon>Ostariophysi</taxon>
        <taxon>Characiformes</taxon>
        <taxon>Characoidei</taxon>
        <taxon>Pygocentrus</taxon>
    </lineage>
</organism>
<protein>
    <recommendedName>
        <fullName evidence="3">GTPase-activating Rap/Ran-GAP domain-like protein 3</fullName>
    </recommendedName>
</protein>
<dbReference type="PANTHER" id="PTHR15711:SF62">
    <property type="entry name" value="GTPASE-ACTIVATING RAP_RAN-GAP DOMAIN-LIKE PROTEIN 3"/>
    <property type="match status" value="1"/>
</dbReference>
<gene>
    <name evidence="7" type="primary">GARNL3</name>
</gene>
<accession>A0A3B4CL48</accession>
<comment type="similarity">
    <text evidence="2">Belongs to the GARNL3 family.</text>
</comment>
<dbReference type="SUPFAM" id="SSF111347">
    <property type="entry name" value="Rap/Ran-GAP"/>
    <property type="match status" value="1"/>
</dbReference>
<keyword evidence="1" id="KW-0343">GTPase activation</keyword>
<reference evidence="7" key="2">
    <citation type="submission" date="2025-08" db="UniProtKB">
        <authorList>
            <consortium name="Ensembl"/>
        </authorList>
    </citation>
    <scope>IDENTIFICATION</scope>
</reference>
<feature type="region of interest" description="Disordered" evidence="4">
    <location>
        <begin position="792"/>
        <end position="818"/>
    </location>
</feature>
<dbReference type="PROSITE" id="PS50085">
    <property type="entry name" value="RAPGAP"/>
    <property type="match status" value="1"/>
</dbReference>
<dbReference type="InterPro" id="IPR000331">
    <property type="entry name" value="Rap/Ran_GAP_dom"/>
</dbReference>
<proteinExistence type="inferred from homology"/>
<reference evidence="7" key="3">
    <citation type="submission" date="2025-09" db="UniProtKB">
        <authorList>
            <consortium name="Ensembl"/>
        </authorList>
    </citation>
    <scope>IDENTIFICATION</scope>
</reference>
<dbReference type="InterPro" id="IPR001180">
    <property type="entry name" value="CNH_dom"/>
</dbReference>
<dbReference type="Proteomes" id="UP001501920">
    <property type="component" value="Chromosome 23"/>
</dbReference>
<dbReference type="Pfam" id="PF00780">
    <property type="entry name" value="CNH"/>
    <property type="match status" value="1"/>
</dbReference>
<dbReference type="PANTHER" id="PTHR15711">
    <property type="entry name" value="RAP GTPASE-ACTIVATING PROTEIN"/>
    <property type="match status" value="1"/>
</dbReference>
<evidence type="ECO:0000256" key="4">
    <source>
        <dbReference type="SAM" id="MobiDB-lite"/>
    </source>
</evidence>
<sequence length="974" mass="109602">MTNHFVSFSSASEDLGCRRGEFSRKHYGSVELLISSDADGAIQRAGRFRVENGSLDETTDYTPGTWRRTDVHLENPEYHTRWFFKYFLGKVHQNYVGVDAEKNPFYLSVVLSDQNNQRVPQYRAILWRKTVIPLCVSSVSFCVFSSLYSAMNMDRFEKGPREILNPEIQKDLLVLEEQEGSVNFKFGVLYAKDGQLTDDEMFSNETGSENFDKFLNLLGDTICLQGWAGYRGGLDTKNDTTGIHSIYTVYQGHELMFHVSTMLPYSKENKQQVERKRHIGNDIVTIVFQEGDDASPSFKPSMIRSHFTHIFALVRYNSQNDSYRLKIFSEESVPLFGPPLPSPPVFTDHQEFRDFLLVKLINGEKATLETPTFAQKRQRTLDMLIRSLYQDLMPDLHKNMLNRRSFSDVLPESPKSARKKEEARQAEFVRIGQALKLKTIVRGDAPTSLVNTGLCRKEPWESQSFCSSFAYDIVCGDSWGQSLLIATDSAGVMLLEDSPSLPPVQVFDKTLTVKQMHVLEPQDLLITRADKGKDARLYVYRLSTLKRGIEERQLVRTKCDSRENKLEKTRGCHLYSINTHHGVELRIVAAIRNKLLLITRKQPRFDCISSVGMSAGTSDSPVEEFQYIREICLCDTPVVMALVDGPTGENDHMICAAYKHQFDLINESTGDAYRLHHVDSSRVNFVAAIDVYEDGEAGLLLCYNNLCAYKKVCPFNGATPMIQPNSSDFHFSWNQMPNSIVCAFPYILAFTTDSIEIRLVVNGNLVYTAVVPELQMIASRSDIYFISSAPVNSASNCSSRDTSSQSSPQTPTGYEMPIFPSPLGDGEAPSKQIYKIPLSNLVGRSIERPLKSPLVNKVLTAPGPGVIAPVPMIPTTPSLSLSRMEIKEIASRTRKELLGKWSLCAYARGYRHCASCKSLQAHVFIFGLECVDGDIDIQRHCSSSSELEIREDSPPVASTLTLSASFEEDILDLK</sequence>
<evidence type="ECO:0000256" key="1">
    <source>
        <dbReference type="ARBA" id="ARBA00022468"/>
    </source>
</evidence>
<dbReference type="GeneTree" id="ENSGT00940000159362"/>
<dbReference type="PROSITE" id="PS50219">
    <property type="entry name" value="CNH"/>
    <property type="match status" value="1"/>
</dbReference>
<evidence type="ECO:0000256" key="3">
    <source>
        <dbReference type="ARBA" id="ARBA00069072"/>
    </source>
</evidence>
<evidence type="ECO:0000259" key="5">
    <source>
        <dbReference type="PROSITE" id="PS50085"/>
    </source>
</evidence>
<evidence type="ECO:0000313" key="8">
    <source>
        <dbReference type="Proteomes" id="UP001501920"/>
    </source>
</evidence>
<evidence type="ECO:0000259" key="6">
    <source>
        <dbReference type="PROSITE" id="PS50219"/>
    </source>
</evidence>
<dbReference type="Ensembl" id="ENSPNAT00000019255.2">
    <property type="protein sequence ID" value="ENSPNAP00000012075.2"/>
    <property type="gene ID" value="ENSPNAG00000018040.2"/>
</dbReference>
<feature type="domain" description="Rap-GAP" evidence="5">
    <location>
        <begin position="172"/>
        <end position="388"/>
    </location>
</feature>
<dbReference type="FunFam" id="3.40.50.11210:FF:000006">
    <property type="entry name" value="GTPase-activating Rap/Ran-GAP domain-like protein 3 isoform X1"/>
    <property type="match status" value="1"/>
</dbReference>